<dbReference type="CDD" id="cd04301">
    <property type="entry name" value="NAT_SF"/>
    <property type="match status" value="1"/>
</dbReference>
<organism evidence="2 3">
    <name type="scientific">Paenibacillus antri</name>
    <dbReference type="NCBI Taxonomy" id="2582848"/>
    <lineage>
        <taxon>Bacteria</taxon>
        <taxon>Bacillati</taxon>
        <taxon>Bacillota</taxon>
        <taxon>Bacilli</taxon>
        <taxon>Bacillales</taxon>
        <taxon>Paenibacillaceae</taxon>
        <taxon>Paenibacillus</taxon>
    </lineage>
</organism>
<evidence type="ECO:0000313" key="3">
    <source>
        <dbReference type="Proteomes" id="UP000309676"/>
    </source>
</evidence>
<keyword evidence="3" id="KW-1185">Reference proteome</keyword>
<dbReference type="OrthoDB" id="2350893at2"/>
<dbReference type="Proteomes" id="UP000309676">
    <property type="component" value="Unassembled WGS sequence"/>
</dbReference>
<dbReference type="InterPro" id="IPR016181">
    <property type="entry name" value="Acyl_CoA_acyltransferase"/>
</dbReference>
<dbReference type="Gene3D" id="3.40.630.30">
    <property type="match status" value="1"/>
</dbReference>
<evidence type="ECO:0000259" key="1">
    <source>
        <dbReference type="PROSITE" id="PS51186"/>
    </source>
</evidence>
<dbReference type="InterPro" id="IPR000182">
    <property type="entry name" value="GNAT_dom"/>
</dbReference>
<feature type="domain" description="N-acetyltransferase" evidence="1">
    <location>
        <begin position="134"/>
        <end position="269"/>
    </location>
</feature>
<comment type="caution">
    <text evidence="2">The sequence shown here is derived from an EMBL/GenBank/DDBJ whole genome shotgun (WGS) entry which is preliminary data.</text>
</comment>
<accession>A0A5R9GEP2</accession>
<dbReference type="EMBL" id="VCIW01000004">
    <property type="protein sequence ID" value="TLS52836.1"/>
    <property type="molecule type" value="Genomic_DNA"/>
</dbReference>
<sequence length="269" mass="29993">MVPLMSEQLYGTLERSESEYMLDRMDAIRERAGNPEGVAIERFNGALAFYSKSMPWPQFNTVKLFSEADIDVLDGIIEFYQARGRNPQFEITPGNGTKKLFQALHSRGFYQTGFHASLYVEPTGSSVPAADDSVRIRELGKEEADLYATIHCRGTGLGDEGIPYVARNNEVLMGRAGWRFYVAERQGIPGAVGVMYAKDRTASLTFAATLQEYRSRGLHTALLARRLSEARAARCELVVGQAAYASQSYRNMEKVGMKLGYTRATWSRG</sequence>
<dbReference type="GO" id="GO:0016747">
    <property type="term" value="F:acyltransferase activity, transferring groups other than amino-acyl groups"/>
    <property type="evidence" value="ECO:0007669"/>
    <property type="project" value="InterPro"/>
</dbReference>
<dbReference type="PROSITE" id="PS51186">
    <property type="entry name" value="GNAT"/>
    <property type="match status" value="1"/>
</dbReference>
<name>A0A5R9GEP2_9BACL</name>
<gene>
    <name evidence="2" type="ORF">FE782_07865</name>
</gene>
<reference evidence="2 3" key="1">
    <citation type="submission" date="2019-05" db="EMBL/GenBank/DDBJ databases">
        <authorList>
            <person name="Narsing Rao M.P."/>
            <person name="Li W.J."/>
        </authorList>
    </citation>
    <scope>NUCLEOTIDE SEQUENCE [LARGE SCALE GENOMIC DNA]</scope>
    <source>
        <strain evidence="2 3">SYSU_K30003</strain>
    </source>
</reference>
<dbReference type="SUPFAM" id="SSF55729">
    <property type="entry name" value="Acyl-CoA N-acyltransferases (Nat)"/>
    <property type="match status" value="1"/>
</dbReference>
<dbReference type="AlphaFoldDB" id="A0A5R9GEP2"/>
<proteinExistence type="predicted"/>
<keyword evidence="2" id="KW-0808">Transferase</keyword>
<evidence type="ECO:0000313" key="2">
    <source>
        <dbReference type="EMBL" id="TLS52836.1"/>
    </source>
</evidence>
<protein>
    <submittedName>
        <fullName evidence="2">GNAT family N-acetyltransferase</fullName>
    </submittedName>
</protein>